<dbReference type="OrthoDB" id="265007at2"/>
<dbReference type="InParanoid" id="Q7UXF0"/>
<evidence type="ECO:0000313" key="2">
    <source>
        <dbReference type="EMBL" id="CAD72057.1"/>
    </source>
</evidence>
<dbReference type="AlphaFoldDB" id="Q7UXF0"/>
<dbReference type="KEGG" id="rba:RB1364"/>
<dbReference type="PATRIC" id="fig|243090.15.peg.631"/>
<proteinExistence type="predicted"/>
<sequence length="470" mass="52925">MWDVFDEWLKNRSNRDNRNTRHSERAHAAIDCTFNPTSRFLTQRKFGPKQRMLIFTLEGFTPAAISAYGSSWNRTPAIDRMAAEGVTWNRAITPVTDPLEQWDRWANALADTPRAKEIVVITDDPRLLERESAAAFEEIVLLESDNEEDSNHEVETFEIEDTSIGRLTAVAADRLAQGDSVWLHSRFLTHCWDAPRELSDDSVAEEPAYYADEYEDDLPIETDTADDEDDAPEEVPFMVHETTPPDHRITAEDDPDWITTWMRTYGCQIKLVDAMLDVLDSVLEPDATVVLGGTSGFALGQNGGIGHRTGPWRSCHLHVPIVCSGGSGLRSRMVASADEVAVVISTRLSDPSGDLMPTERFVLENVENATTEESEPDESLRSDATSPSHEARVITQHRNVPIAITTNDWFYVLSEEAGTDVPSLPSDSDDRCHLYLKPDDFDDFNNVVRLRLEEADRLHQTLLNEFHRAE</sequence>
<dbReference type="STRING" id="243090.RB1364"/>
<accession>Q7UXF0</accession>
<dbReference type="Gene3D" id="3.40.720.10">
    <property type="entry name" value="Alkaline Phosphatase, subunit A"/>
    <property type="match status" value="1"/>
</dbReference>
<name>Q7UXF0_RHOBA</name>
<dbReference type="EnsemblBacteria" id="CAD72057">
    <property type="protein sequence ID" value="CAD72057"/>
    <property type="gene ID" value="RB1364"/>
</dbReference>
<dbReference type="EMBL" id="BX294135">
    <property type="protein sequence ID" value="CAD72057.1"/>
    <property type="molecule type" value="Genomic_DNA"/>
</dbReference>
<feature type="region of interest" description="Disordered" evidence="1">
    <location>
        <begin position="368"/>
        <end position="388"/>
    </location>
</feature>
<organism evidence="2 3">
    <name type="scientific">Rhodopirellula baltica (strain DSM 10527 / NCIMB 13988 / SH1)</name>
    <dbReference type="NCBI Taxonomy" id="243090"/>
    <lineage>
        <taxon>Bacteria</taxon>
        <taxon>Pseudomonadati</taxon>
        <taxon>Planctomycetota</taxon>
        <taxon>Planctomycetia</taxon>
        <taxon>Pirellulales</taxon>
        <taxon>Pirellulaceae</taxon>
        <taxon>Rhodopirellula</taxon>
    </lineage>
</organism>
<dbReference type="InterPro" id="IPR017850">
    <property type="entry name" value="Alkaline_phosphatase_core_sf"/>
</dbReference>
<dbReference type="HOGENOM" id="CLU_581221_0_0_0"/>
<evidence type="ECO:0000313" key="3">
    <source>
        <dbReference type="Proteomes" id="UP000001025"/>
    </source>
</evidence>
<protein>
    <recommendedName>
        <fullName evidence="4">Sulfatase N-terminal domain-containing protein</fullName>
    </recommendedName>
</protein>
<reference evidence="2 3" key="1">
    <citation type="journal article" date="2003" name="Proc. Natl. Acad. Sci. U.S.A.">
        <title>Complete genome sequence of the marine planctomycete Pirellula sp. strain 1.</title>
        <authorList>
            <person name="Gloeckner F.O."/>
            <person name="Kube M."/>
            <person name="Bauer M."/>
            <person name="Teeling H."/>
            <person name="Lombardot T."/>
            <person name="Ludwig W."/>
            <person name="Gade D."/>
            <person name="Beck A."/>
            <person name="Borzym K."/>
            <person name="Heitmann K."/>
            <person name="Rabus R."/>
            <person name="Schlesner H."/>
            <person name="Amann R."/>
            <person name="Reinhardt R."/>
        </authorList>
    </citation>
    <scope>NUCLEOTIDE SEQUENCE [LARGE SCALE GENOMIC DNA]</scope>
    <source>
        <strain evidence="3">DSM 10527 / NCIMB 13988 / SH1</strain>
    </source>
</reference>
<gene>
    <name evidence="2" type="ordered locus">RB1364</name>
</gene>
<evidence type="ECO:0000256" key="1">
    <source>
        <dbReference type="SAM" id="MobiDB-lite"/>
    </source>
</evidence>
<dbReference type="Proteomes" id="UP000001025">
    <property type="component" value="Chromosome"/>
</dbReference>
<dbReference type="eggNOG" id="COG3119">
    <property type="taxonomic scope" value="Bacteria"/>
</dbReference>
<evidence type="ECO:0008006" key="4">
    <source>
        <dbReference type="Google" id="ProtNLM"/>
    </source>
</evidence>
<keyword evidence="3" id="KW-1185">Reference proteome</keyword>
<dbReference type="SUPFAM" id="SSF53649">
    <property type="entry name" value="Alkaline phosphatase-like"/>
    <property type="match status" value="1"/>
</dbReference>